<evidence type="ECO:0000313" key="6">
    <source>
        <dbReference type="EMBL" id="KAL0849387.1"/>
    </source>
</evidence>
<organism evidence="6 9">
    <name type="scientific">Loxostege sticticalis</name>
    <name type="common">Beet webworm moth</name>
    <dbReference type="NCBI Taxonomy" id="481309"/>
    <lineage>
        <taxon>Eukaryota</taxon>
        <taxon>Metazoa</taxon>
        <taxon>Ecdysozoa</taxon>
        <taxon>Arthropoda</taxon>
        <taxon>Hexapoda</taxon>
        <taxon>Insecta</taxon>
        <taxon>Pterygota</taxon>
        <taxon>Neoptera</taxon>
        <taxon>Endopterygota</taxon>
        <taxon>Lepidoptera</taxon>
        <taxon>Glossata</taxon>
        <taxon>Ditrysia</taxon>
        <taxon>Pyraloidea</taxon>
        <taxon>Crambidae</taxon>
        <taxon>Pyraustinae</taxon>
        <taxon>Loxostege</taxon>
    </lineage>
</organism>
<comment type="similarity">
    <text evidence="2">Belongs to the ATP12 family.</text>
</comment>
<keyword evidence="4" id="KW-0496">Mitochondrion</keyword>
<comment type="subcellular location">
    <subcellularLocation>
        <location evidence="1">Mitochondrion</location>
    </subcellularLocation>
</comment>
<evidence type="ECO:0000256" key="1">
    <source>
        <dbReference type="ARBA" id="ARBA00004173"/>
    </source>
</evidence>
<evidence type="ECO:0000313" key="9">
    <source>
        <dbReference type="Proteomes" id="UP001549921"/>
    </source>
</evidence>
<accession>A0ABD0TJ81</accession>
<evidence type="ECO:0000256" key="4">
    <source>
        <dbReference type="ARBA" id="ARBA00023128"/>
    </source>
</evidence>
<dbReference type="GO" id="GO:0005739">
    <property type="term" value="C:mitochondrion"/>
    <property type="evidence" value="ECO:0007669"/>
    <property type="project" value="UniProtKB-SubCell"/>
</dbReference>
<dbReference type="SUPFAM" id="SSF160909">
    <property type="entry name" value="ATP12-like"/>
    <property type="match status" value="1"/>
</dbReference>
<sequence length="284" mass="32283">MNILKMFSTSTIIPTLLRTRCPSCTRFQNYATRKRFYRSAGIVQNENKWEVTLDHRRLKTPNGRALVVQSEPLARAIAAEWDAQAETISQATMHLTALCNTALDNPGKITSHDIANYLLEYYPTDTLLFHSDEEEELKNLQDKKWGPVLEWFQKRYNVTQEIARGLEPPLVSTDTRAVLARHFLSYDFPALNAFTFGVEALKSSILMLACVDKYLEPKEAVLLARLEEEYQLARWGRVPWAHELNQAELTARVAASLLVIQCSSESHSSRAKVPPSEQTSQATQ</sequence>
<evidence type="ECO:0000256" key="5">
    <source>
        <dbReference type="ARBA" id="ARBA00023186"/>
    </source>
</evidence>
<dbReference type="Gene3D" id="1.10.3580.10">
    <property type="entry name" value="ATP12 ATPase"/>
    <property type="match status" value="1"/>
</dbReference>
<keyword evidence="5" id="KW-0143">Chaperone</keyword>
<dbReference type="AlphaFoldDB" id="A0ABD0TJ81"/>
<dbReference type="Pfam" id="PF07542">
    <property type="entry name" value="ATP12"/>
    <property type="match status" value="1"/>
</dbReference>
<reference evidence="8 9" key="1">
    <citation type="submission" date="2024-06" db="EMBL/GenBank/DDBJ databases">
        <title>A chromosome-level genome assembly of beet webworm, Loxostege sticticalis.</title>
        <authorList>
            <person name="Zhang Y."/>
        </authorList>
    </citation>
    <scope>NUCLEOTIDE SEQUENCE [LARGE SCALE GENOMIC DNA]</scope>
    <source>
        <strain evidence="7">AQ026</strain>
        <strain evidence="6">AQ028</strain>
        <tissue evidence="6">Male pupae</tissue>
        <tissue evidence="7">Whole body</tissue>
    </source>
</reference>
<dbReference type="Proteomes" id="UP001549920">
    <property type="component" value="Unassembled WGS sequence"/>
</dbReference>
<dbReference type="Proteomes" id="UP001549921">
    <property type="component" value="Unassembled WGS sequence"/>
</dbReference>
<evidence type="ECO:0000256" key="3">
    <source>
        <dbReference type="ARBA" id="ARBA00022946"/>
    </source>
</evidence>
<protein>
    <recommendedName>
        <fullName evidence="10">ATP synthase mitochondrial F1 complex assembly factor 2</fullName>
    </recommendedName>
</protein>
<dbReference type="Gene3D" id="3.30.2180.10">
    <property type="entry name" value="ATP12-like"/>
    <property type="match status" value="1"/>
</dbReference>
<dbReference type="PANTHER" id="PTHR21013:SF10">
    <property type="entry name" value="ATP SYNTHASE MITOCHONDRIAL F1 COMPLEX ASSEMBLY FACTOR 2"/>
    <property type="match status" value="1"/>
</dbReference>
<keyword evidence="3" id="KW-0809">Transit peptide</keyword>
<evidence type="ECO:0000313" key="7">
    <source>
        <dbReference type="EMBL" id="KAL0894944.1"/>
    </source>
</evidence>
<keyword evidence="8" id="KW-1185">Reference proteome</keyword>
<dbReference type="EMBL" id="JBEUOH010000004">
    <property type="protein sequence ID" value="KAL0894944.1"/>
    <property type="molecule type" value="Genomic_DNA"/>
</dbReference>
<evidence type="ECO:0000256" key="2">
    <source>
        <dbReference type="ARBA" id="ARBA00008231"/>
    </source>
</evidence>
<evidence type="ECO:0000313" key="8">
    <source>
        <dbReference type="Proteomes" id="UP001549920"/>
    </source>
</evidence>
<dbReference type="InterPro" id="IPR042272">
    <property type="entry name" value="ATP12_ATP_synth-F1-assembly_N"/>
</dbReference>
<proteinExistence type="inferred from homology"/>
<dbReference type="EMBL" id="JBEDNZ010000004">
    <property type="protein sequence ID" value="KAL0849387.1"/>
    <property type="molecule type" value="Genomic_DNA"/>
</dbReference>
<dbReference type="PANTHER" id="PTHR21013">
    <property type="entry name" value="ATP SYNTHASE MITOCHONDRIAL F1 COMPLEX ASSEMBLY FACTOR 2/ATP12 PROTEIN, MITOCHONDRIAL PRECURSOR"/>
    <property type="match status" value="1"/>
</dbReference>
<dbReference type="InterPro" id="IPR011419">
    <property type="entry name" value="ATP12_ATP_synth-F1-assembly"/>
</dbReference>
<evidence type="ECO:0008006" key="10">
    <source>
        <dbReference type="Google" id="ProtNLM"/>
    </source>
</evidence>
<comment type="caution">
    <text evidence="6">The sequence shown here is derived from an EMBL/GenBank/DDBJ whole genome shotgun (WGS) entry which is preliminary data.</text>
</comment>
<name>A0ABD0TJ81_LOXSC</name>
<dbReference type="InterPro" id="IPR023335">
    <property type="entry name" value="ATP12_ortho_dom_sf"/>
</dbReference>
<gene>
    <name evidence="7" type="ORF">ABMA27_013440</name>
    <name evidence="6" type="ORF">ABMA28_013688</name>
</gene>